<proteinExistence type="predicted"/>
<name>A0AAE4ISS7_9ENTR</name>
<dbReference type="RefSeq" id="WP_310824053.1">
    <property type="nucleotide sequence ID" value="NZ_JAQGEC010000001.1"/>
</dbReference>
<comment type="caution">
    <text evidence="1">The sequence shown here is derived from an EMBL/GenBank/DDBJ whole genome shotgun (WGS) entry which is preliminary data.</text>
</comment>
<sequence length="47" mass="5034">MNLAAAQRDAFSCIVGSRNNQPEIGAVLPVMKPKGCSFIVLNAEKLM</sequence>
<evidence type="ECO:0000313" key="2">
    <source>
        <dbReference type="Proteomes" id="UP001248822"/>
    </source>
</evidence>
<organism evidence="1 2">
    <name type="scientific">Pseudenterobacter timonensis</name>
    <dbReference type="NCBI Taxonomy" id="1755099"/>
    <lineage>
        <taxon>Bacteria</taxon>
        <taxon>Pseudomonadati</taxon>
        <taxon>Pseudomonadota</taxon>
        <taxon>Gammaproteobacteria</taxon>
        <taxon>Enterobacterales</taxon>
        <taxon>Enterobacteriaceae</taxon>
        <taxon>Pseudenterobacter</taxon>
    </lineage>
</organism>
<accession>A0AAE4ISS7</accession>
<gene>
    <name evidence="1" type="ORF">O7047_01465</name>
</gene>
<dbReference type="Proteomes" id="UP001248822">
    <property type="component" value="Unassembled WGS sequence"/>
</dbReference>
<dbReference type="AlphaFoldDB" id="A0AAE4ISS7"/>
<evidence type="ECO:0000313" key="1">
    <source>
        <dbReference type="EMBL" id="MDR9888908.1"/>
    </source>
</evidence>
<reference evidence="1" key="1">
    <citation type="submission" date="2022-12" db="EMBL/GenBank/DDBJ databases">
        <title>NDM-1 containing novel ST 2018 Pseudenterobacter timonensis.</title>
        <authorList>
            <person name="Halder G."/>
            <person name="Mandal S."/>
            <person name="Dutta S."/>
        </authorList>
    </citation>
    <scope>NUCLEOTIDE SEQUENCE</scope>
    <source>
        <strain evidence="1">CNCI147</strain>
    </source>
</reference>
<protein>
    <submittedName>
        <fullName evidence="1">Uncharacterized protein</fullName>
    </submittedName>
</protein>
<dbReference type="EMBL" id="JAQGEC010000001">
    <property type="protein sequence ID" value="MDR9888908.1"/>
    <property type="molecule type" value="Genomic_DNA"/>
</dbReference>